<proteinExistence type="predicted"/>
<keyword evidence="2" id="KW-1185">Reference proteome</keyword>
<dbReference type="EMBL" id="CM047907">
    <property type="protein sequence ID" value="KAJ0084415.1"/>
    <property type="molecule type" value="Genomic_DNA"/>
</dbReference>
<sequence>MLVIEFAFFVHFSLKFHISVKSISFYSANANLITLLII</sequence>
<name>A0ACC1ABT8_9ROSI</name>
<protein>
    <submittedName>
        <fullName evidence="1">Uncharacterized protein</fullName>
    </submittedName>
</protein>
<evidence type="ECO:0000313" key="2">
    <source>
        <dbReference type="Proteomes" id="UP001164250"/>
    </source>
</evidence>
<comment type="caution">
    <text evidence="1">The sequence shown here is derived from an EMBL/GenBank/DDBJ whole genome shotgun (WGS) entry which is preliminary data.</text>
</comment>
<reference evidence="2" key="1">
    <citation type="journal article" date="2023" name="G3 (Bethesda)">
        <title>Genome assembly and association tests identify interacting loci associated with vigor, precocity, and sex in interspecific pistachio rootstocks.</title>
        <authorList>
            <person name="Palmer W."/>
            <person name="Jacygrad E."/>
            <person name="Sagayaradj S."/>
            <person name="Cavanaugh K."/>
            <person name="Han R."/>
            <person name="Bertier L."/>
            <person name="Beede B."/>
            <person name="Kafkas S."/>
            <person name="Golino D."/>
            <person name="Preece J."/>
            <person name="Michelmore R."/>
        </authorList>
    </citation>
    <scope>NUCLEOTIDE SEQUENCE [LARGE SCALE GENOMIC DNA]</scope>
</reference>
<accession>A0ACC1ABT8</accession>
<dbReference type="Proteomes" id="UP001164250">
    <property type="component" value="Chromosome 11"/>
</dbReference>
<gene>
    <name evidence="1" type="ORF">Patl1_29962</name>
</gene>
<organism evidence="1 2">
    <name type="scientific">Pistacia atlantica</name>
    <dbReference type="NCBI Taxonomy" id="434234"/>
    <lineage>
        <taxon>Eukaryota</taxon>
        <taxon>Viridiplantae</taxon>
        <taxon>Streptophyta</taxon>
        <taxon>Embryophyta</taxon>
        <taxon>Tracheophyta</taxon>
        <taxon>Spermatophyta</taxon>
        <taxon>Magnoliopsida</taxon>
        <taxon>eudicotyledons</taxon>
        <taxon>Gunneridae</taxon>
        <taxon>Pentapetalae</taxon>
        <taxon>rosids</taxon>
        <taxon>malvids</taxon>
        <taxon>Sapindales</taxon>
        <taxon>Anacardiaceae</taxon>
        <taxon>Pistacia</taxon>
    </lineage>
</organism>
<evidence type="ECO:0000313" key="1">
    <source>
        <dbReference type="EMBL" id="KAJ0084415.1"/>
    </source>
</evidence>